<comment type="caution">
    <text evidence="5">The sequence shown here is derived from an EMBL/GenBank/DDBJ whole genome shotgun (WGS) entry which is preliminary data.</text>
</comment>
<protein>
    <recommendedName>
        <fullName evidence="7">SMC-Scp complex subunit ScpB</fullName>
    </recommendedName>
</protein>
<evidence type="ECO:0008006" key="7">
    <source>
        <dbReference type="Google" id="ProtNLM"/>
    </source>
</evidence>
<dbReference type="Proteomes" id="UP000178811">
    <property type="component" value="Unassembled WGS sequence"/>
</dbReference>
<dbReference type="GO" id="GO:0051301">
    <property type="term" value="P:cell division"/>
    <property type="evidence" value="ECO:0007669"/>
    <property type="project" value="UniProtKB-KW"/>
</dbReference>
<dbReference type="PANTHER" id="PTHR34298">
    <property type="entry name" value="SEGREGATION AND CONDENSATION PROTEIN B"/>
    <property type="match status" value="1"/>
</dbReference>
<proteinExistence type="predicted"/>
<dbReference type="InterPro" id="IPR036390">
    <property type="entry name" value="WH_DNA-bd_sf"/>
</dbReference>
<reference evidence="5 6" key="1">
    <citation type="journal article" date="2016" name="Nat. Commun.">
        <title>Thousands of microbial genomes shed light on interconnected biogeochemical processes in an aquifer system.</title>
        <authorList>
            <person name="Anantharaman K."/>
            <person name="Brown C.T."/>
            <person name="Hug L.A."/>
            <person name="Sharon I."/>
            <person name="Castelle C.J."/>
            <person name="Probst A.J."/>
            <person name="Thomas B.C."/>
            <person name="Singh A."/>
            <person name="Wilkins M.J."/>
            <person name="Karaoz U."/>
            <person name="Brodie E.L."/>
            <person name="Williams K.H."/>
            <person name="Hubbard S.S."/>
            <person name="Banfield J.F."/>
        </authorList>
    </citation>
    <scope>NUCLEOTIDE SEQUENCE [LARGE SCALE GENOMIC DNA]</scope>
</reference>
<dbReference type="PANTHER" id="PTHR34298:SF2">
    <property type="entry name" value="SEGREGATION AND CONDENSATION PROTEIN B"/>
    <property type="match status" value="1"/>
</dbReference>
<accession>A0A1F6EXN2</accession>
<gene>
    <name evidence="5" type="ORF">A3A36_03110</name>
</gene>
<dbReference type="AlphaFoldDB" id="A0A1F6EXN2"/>
<dbReference type="GO" id="GO:0051304">
    <property type="term" value="P:chromosome separation"/>
    <property type="evidence" value="ECO:0007669"/>
    <property type="project" value="InterPro"/>
</dbReference>
<evidence type="ECO:0000256" key="2">
    <source>
        <dbReference type="ARBA" id="ARBA00022618"/>
    </source>
</evidence>
<organism evidence="5 6">
    <name type="scientific">Candidatus Kaiserbacteria bacterium RIFCSPLOWO2_01_FULL_52_12b</name>
    <dbReference type="NCBI Taxonomy" id="1798509"/>
    <lineage>
        <taxon>Bacteria</taxon>
        <taxon>Candidatus Kaiseribacteriota</taxon>
    </lineage>
</organism>
<dbReference type="Pfam" id="PF04079">
    <property type="entry name" value="SMC_ScpB"/>
    <property type="match status" value="1"/>
</dbReference>
<keyword evidence="2" id="KW-0132">Cell division</keyword>
<name>A0A1F6EXN2_9BACT</name>
<sequence>MLTPPVAVEAILFAAGEPFEKKRLATLLAVTEAQLAKAIAELTDSLKGRGITLVETATDVELRTSPDATSLVKKLRENELARDLGKASMETLAVIAYQAGSTRGEVDWVRGVNSSTSLRTLLLRGLIEGREDPRDKRRVRYTLTTEALAHLGLARIEDLPRYEELASGARSIVAEETANASTVAADVSA</sequence>
<keyword evidence="4" id="KW-0131">Cell cycle</keyword>
<keyword evidence="1" id="KW-0963">Cytoplasm</keyword>
<keyword evidence="3" id="KW-0159">Chromosome partition</keyword>
<dbReference type="InterPro" id="IPR036388">
    <property type="entry name" value="WH-like_DNA-bd_sf"/>
</dbReference>
<dbReference type="InterPro" id="IPR005234">
    <property type="entry name" value="ScpB_csome_segregation"/>
</dbReference>
<evidence type="ECO:0000313" key="5">
    <source>
        <dbReference type="EMBL" id="OGG78312.1"/>
    </source>
</evidence>
<evidence type="ECO:0000256" key="4">
    <source>
        <dbReference type="ARBA" id="ARBA00023306"/>
    </source>
</evidence>
<dbReference type="Gene3D" id="1.10.10.10">
    <property type="entry name" value="Winged helix-like DNA-binding domain superfamily/Winged helix DNA-binding domain"/>
    <property type="match status" value="2"/>
</dbReference>
<dbReference type="SUPFAM" id="SSF46785">
    <property type="entry name" value="Winged helix' DNA-binding domain"/>
    <property type="match status" value="2"/>
</dbReference>
<dbReference type="EMBL" id="MFLW01000015">
    <property type="protein sequence ID" value="OGG78312.1"/>
    <property type="molecule type" value="Genomic_DNA"/>
</dbReference>
<evidence type="ECO:0000256" key="3">
    <source>
        <dbReference type="ARBA" id="ARBA00022829"/>
    </source>
</evidence>
<evidence type="ECO:0000313" key="6">
    <source>
        <dbReference type="Proteomes" id="UP000178811"/>
    </source>
</evidence>
<evidence type="ECO:0000256" key="1">
    <source>
        <dbReference type="ARBA" id="ARBA00022490"/>
    </source>
</evidence>